<organism evidence="3 4">
    <name type="scientific">Aeromicrobium halocynthiae</name>
    <dbReference type="NCBI Taxonomy" id="560557"/>
    <lineage>
        <taxon>Bacteria</taxon>
        <taxon>Bacillati</taxon>
        <taxon>Actinomycetota</taxon>
        <taxon>Actinomycetes</taxon>
        <taxon>Propionibacteriales</taxon>
        <taxon>Nocardioidaceae</taxon>
        <taxon>Aeromicrobium</taxon>
    </lineage>
</organism>
<dbReference type="InterPro" id="IPR000383">
    <property type="entry name" value="Xaa-Pro-like_dom"/>
</dbReference>
<proteinExistence type="predicted"/>
<evidence type="ECO:0000256" key="1">
    <source>
        <dbReference type="SAM" id="MobiDB-lite"/>
    </source>
</evidence>
<dbReference type="Pfam" id="PF02129">
    <property type="entry name" value="Peptidase_S15"/>
    <property type="match status" value="1"/>
</dbReference>
<dbReference type="EMBL" id="BAAAPY010000008">
    <property type="protein sequence ID" value="GAA2081898.1"/>
    <property type="molecule type" value="Genomic_DNA"/>
</dbReference>
<evidence type="ECO:0000313" key="3">
    <source>
        <dbReference type="EMBL" id="GAA2081898.1"/>
    </source>
</evidence>
<name>A0ABN2W2H0_9ACTN</name>
<comment type="caution">
    <text evidence="3">The sequence shown here is derived from an EMBL/GenBank/DDBJ whole genome shotgun (WGS) entry which is preliminary data.</text>
</comment>
<sequence length="315" mass="33726">MTTPAPFPVPTAGAVLHGELHRHRGVRRGAVLLRTPYDAVAHRSVAGSLAQRGWDCLVQDVRGRHGSTGSWTPYAHEAADGAATVAAATAAGLAGPWVLFGASYAAHTALETARVLDSDDVAAVVALVPALGLHETAHDDRGRPQHRDRLGWWSIHGLARTDHPPLPAQVLRTATHVAATDGPLAAVRWLGWDEDELQRWRRLWSARPLDLRHRYGALGVPLLVVTGDDDPFDGHARRLAAAWGRCRGPRATLLSGPWGHDLTPRVEVSGAGTGGPGSRILDWMAGLGPGPGVERRLDPDRREWADHRIDTGGAA</sequence>
<dbReference type="SUPFAM" id="SSF53474">
    <property type="entry name" value="alpha/beta-Hydrolases"/>
    <property type="match status" value="1"/>
</dbReference>
<dbReference type="Proteomes" id="UP001501480">
    <property type="component" value="Unassembled WGS sequence"/>
</dbReference>
<dbReference type="Gene3D" id="1.10.3020.10">
    <property type="entry name" value="alpha-amino acid ester hydrolase ( Helical cap domain)"/>
    <property type="match status" value="1"/>
</dbReference>
<accession>A0ABN2W2H0</accession>
<evidence type="ECO:0000313" key="4">
    <source>
        <dbReference type="Proteomes" id="UP001501480"/>
    </source>
</evidence>
<evidence type="ECO:0000259" key="2">
    <source>
        <dbReference type="Pfam" id="PF02129"/>
    </source>
</evidence>
<feature type="domain" description="Xaa-Pro dipeptidyl-peptidase-like" evidence="2">
    <location>
        <begin position="29"/>
        <end position="260"/>
    </location>
</feature>
<feature type="compositionally biased region" description="Basic and acidic residues" evidence="1">
    <location>
        <begin position="293"/>
        <end position="315"/>
    </location>
</feature>
<reference evidence="3 4" key="1">
    <citation type="journal article" date="2019" name="Int. J. Syst. Evol. Microbiol.">
        <title>The Global Catalogue of Microorganisms (GCM) 10K type strain sequencing project: providing services to taxonomists for standard genome sequencing and annotation.</title>
        <authorList>
            <consortium name="The Broad Institute Genomics Platform"/>
            <consortium name="The Broad Institute Genome Sequencing Center for Infectious Disease"/>
            <person name="Wu L."/>
            <person name="Ma J."/>
        </authorList>
    </citation>
    <scope>NUCLEOTIDE SEQUENCE [LARGE SCALE GENOMIC DNA]</scope>
    <source>
        <strain evidence="3 4">JCM 15749</strain>
    </source>
</reference>
<dbReference type="RefSeq" id="WP_344328684.1">
    <property type="nucleotide sequence ID" value="NZ_BAAAPY010000008.1"/>
</dbReference>
<feature type="region of interest" description="Disordered" evidence="1">
    <location>
        <begin position="291"/>
        <end position="315"/>
    </location>
</feature>
<dbReference type="InterPro" id="IPR029058">
    <property type="entry name" value="AB_hydrolase_fold"/>
</dbReference>
<dbReference type="Gene3D" id="3.40.50.1820">
    <property type="entry name" value="alpha/beta hydrolase"/>
    <property type="match status" value="1"/>
</dbReference>
<gene>
    <name evidence="3" type="ORF">GCM10009821_23290</name>
</gene>
<protein>
    <recommendedName>
        <fullName evidence="2">Xaa-Pro dipeptidyl-peptidase-like domain-containing protein</fullName>
    </recommendedName>
</protein>
<keyword evidence="4" id="KW-1185">Reference proteome</keyword>